<dbReference type="UniPathway" id="UPA00241">
    <property type="reaction ID" value="UER00352"/>
</dbReference>
<evidence type="ECO:0000256" key="5">
    <source>
        <dbReference type="ARBA" id="ARBA00012102"/>
    </source>
</evidence>
<dbReference type="Gene3D" id="3.40.50.300">
    <property type="entry name" value="P-loop containing nucleotide triphosphate hydrolases"/>
    <property type="match status" value="1"/>
</dbReference>
<accession>G4CV47</accession>
<dbReference type="CDD" id="cd02025">
    <property type="entry name" value="PanK"/>
    <property type="match status" value="1"/>
</dbReference>
<reference evidence="18 19" key="1">
    <citation type="submission" date="2011-06" db="EMBL/GenBank/DDBJ databases">
        <authorList>
            <person name="Muzny D."/>
            <person name="Qin X."/>
            <person name="Deng J."/>
            <person name="Jiang H."/>
            <person name="Liu Y."/>
            <person name="Qu J."/>
            <person name="Song X.-Z."/>
            <person name="Zhang L."/>
            <person name="Thornton R."/>
            <person name="Coyle M."/>
            <person name="Francisco L."/>
            <person name="Jackson L."/>
            <person name="Javaid M."/>
            <person name="Korchina V."/>
            <person name="Kovar C."/>
            <person name="Mata R."/>
            <person name="Mathew T."/>
            <person name="Ngo R."/>
            <person name="Nguyen L."/>
            <person name="Nguyen N."/>
            <person name="Okwuonu G."/>
            <person name="Ongeri F."/>
            <person name="Pham C."/>
            <person name="Simmons D."/>
            <person name="Wilczek-Boney K."/>
            <person name="Hale W."/>
            <person name="Jakkamsetti A."/>
            <person name="Pham P."/>
            <person name="Ruth R."/>
            <person name="San Lucas F."/>
            <person name="Warren J."/>
            <person name="Zhang J."/>
            <person name="Zhao Z."/>
            <person name="Zhou C."/>
            <person name="Zhu D."/>
            <person name="Lee S."/>
            <person name="Bess C."/>
            <person name="Blankenburg K."/>
            <person name="Forbes L."/>
            <person name="Fu Q."/>
            <person name="Gubbala S."/>
            <person name="Hirani K."/>
            <person name="Jayaseelan J.C."/>
            <person name="Lara F."/>
            <person name="Munidasa M."/>
            <person name="Palculict T."/>
            <person name="Patil S."/>
            <person name="Pu L.-L."/>
            <person name="Saada N."/>
            <person name="Tang L."/>
            <person name="Weissenberger G."/>
            <person name="Zhu Y."/>
            <person name="Hemphill L."/>
            <person name="Shang Y."/>
            <person name="Youmans B."/>
            <person name="Ayvaz T."/>
            <person name="Ross M."/>
            <person name="Santibanez J."/>
            <person name="Aqrawi P."/>
            <person name="Gross S."/>
            <person name="Joshi V."/>
            <person name="Fowler G."/>
            <person name="Nazareth L."/>
            <person name="Reid J."/>
            <person name="Worley K."/>
            <person name="Petrosino J."/>
            <person name="Highlander S."/>
            <person name="Gibbs R."/>
        </authorList>
    </citation>
    <scope>NUCLEOTIDE SEQUENCE [LARGE SCALE GENOMIC DNA]</scope>
    <source>
        <strain evidence="18 19">ATCC 25577</strain>
    </source>
</reference>
<evidence type="ECO:0000256" key="16">
    <source>
        <dbReference type="SAM" id="MobiDB-lite"/>
    </source>
</evidence>
<feature type="region of interest" description="Disordered" evidence="16">
    <location>
        <begin position="1"/>
        <end position="27"/>
    </location>
</feature>
<protein>
    <recommendedName>
        <fullName evidence="6 14">Pantothenate kinase</fullName>
        <ecNumber evidence="5 14">2.7.1.33</ecNumber>
    </recommendedName>
    <alternativeName>
        <fullName evidence="13 14">Pantothenic acid kinase</fullName>
    </alternativeName>
</protein>
<name>G4CV47_9ACTN</name>
<evidence type="ECO:0000256" key="12">
    <source>
        <dbReference type="ARBA" id="ARBA00022993"/>
    </source>
</evidence>
<dbReference type="PIRSF" id="PIRSF000545">
    <property type="entry name" value="Pantothenate_kin"/>
    <property type="match status" value="1"/>
</dbReference>
<dbReference type="InterPro" id="IPR004566">
    <property type="entry name" value="PanK"/>
</dbReference>
<comment type="similarity">
    <text evidence="4 14 15">Belongs to the prokaryotic pantothenate kinase family.</text>
</comment>
<dbReference type="Proteomes" id="UP000005332">
    <property type="component" value="Unassembled WGS sequence"/>
</dbReference>
<dbReference type="GO" id="GO:0005524">
    <property type="term" value="F:ATP binding"/>
    <property type="evidence" value="ECO:0007669"/>
    <property type="project" value="UniProtKB-UniRule"/>
</dbReference>
<feature type="binding site" evidence="14">
    <location>
        <begin position="114"/>
        <end position="121"/>
    </location>
    <ligand>
        <name>ATP</name>
        <dbReference type="ChEBI" id="CHEBI:30616"/>
    </ligand>
</feature>
<dbReference type="GO" id="GO:0004594">
    <property type="term" value="F:pantothenate kinase activity"/>
    <property type="evidence" value="ECO:0007669"/>
    <property type="project" value="UniProtKB-UniRule"/>
</dbReference>
<evidence type="ECO:0000259" key="17">
    <source>
        <dbReference type="Pfam" id="PF00485"/>
    </source>
</evidence>
<dbReference type="PATRIC" id="fig|997355.3.peg.400"/>
<evidence type="ECO:0000256" key="9">
    <source>
        <dbReference type="ARBA" id="ARBA00022741"/>
    </source>
</evidence>
<comment type="caution">
    <text evidence="18">The sequence shown here is derived from an EMBL/GenBank/DDBJ whole genome shotgun (WGS) entry which is preliminary data.</text>
</comment>
<dbReference type="AlphaFoldDB" id="G4CV47"/>
<evidence type="ECO:0000256" key="10">
    <source>
        <dbReference type="ARBA" id="ARBA00022777"/>
    </source>
</evidence>
<organism evidence="18 19">
    <name type="scientific">Cutibacterium avidum ATCC 25577</name>
    <dbReference type="NCBI Taxonomy" id="997355"/>
    <lineage>
        <taxon>Bacteria</taxon>
        <taxon>Bacillati</taxon>
        <taxon>Actinomycetota</taxon>
        <taxon>Actinomycetes</taxon>
        <taxon>Propionibacteriales</taxon>
        <taxon>Propionibacteriaceae</taxon>
        <taxon>Cutibacterium</taxon>
    </lineage>
</organism>
<evidence type="ECO:0000256" key="4">
    <source>
        <dbReference type="ARBA" id="ARBA00006087"/>
    </source>
</evidence>
<keyword evidence="19" id="KW-1185">Reference proteome</keyword>
<dbReference type="GO" id="GO:0005737">
    <property type="term" value="C:cytoplasm"/>
    <property type="evidence" value="ECO:0007669"/>
    <property type="project" value="UniProtKB-SubCell"/>
</dbReference>
<dbReference type="EC" id="2.7.1.33" evidence="5 14"/>
<evidence type="ECO:0000313" key="19">
    <source>
        <dbReference type="Proteomes" id="UP000005332"/>
    </source>
</evidence>
<keyword evidence="11 14" id="KW-0067">ATP-binding</keyword>
<gene>
    <name evidence="14 18" type="primary">coaA</name>
    <name evidence="18" type="ORF">HMPREF9153_0404</name>
</gene>
<proteinExistence type="inferred from homology"/>
<dbReference type="GO" id="GO:0015937">
    <property type="term" value="P:coenzyme A biosynthetic process"/>
    <property type="evidence" value="ECO:0007669"/>
    <property type="project" value="UniProtKB-UniRule"/>
</dbReference>
<comment type="catalytic activity">
    <reaction evidence="1 14 15">
        <text>(R)-pantothenate + ATP = (R)-4'-phosphopantothenate + ADP + H(+)</text>
        <dbReference type="Rhea" id="RHEA:16373"/>
        <dbReference type="ChEBI" id="CHEBI:10986"/>
        <dbReference type="ChEBI" id="CHEBI:15378"/>
        <dbReference type="ChEBI" id="CHEBI:29032"/>
        <dbReference type="ChEBI" id="CHEBI:30616"/>
        <dbReference type="ChEBI" id="CHEBI:456216"/>
        <dbReference type="EC" id="2.7.1.33"/>
    </reaction>
</comment>
<keyword evidence="10 14" id="KW-0418">Kinase</keyword>
<feature type="domain" description="Phosphoribulokinase/uridine kinase" evidence="17">
    <location>
        <begin position="109"/>
        <end position="262"/>
    </location>
</feature>
<evidence type="ECO:0000256" key="3">
    <source>
        <dbReference type="ARBA" id="ARBA00005225"/>
    </source>
</evidence>
<evidence type="ECO:0000256" key="15">
    <source>
        <dbReference type="RuleBase" id="RU003530"/>
    </source>
</evidence>
<evidence type="ECO:0000256" key="14">
    <source>
        <dbReference type="HAMAP-Rule" id="MF_00215"/>
    </source>
</evidence>
<evidence type="ECO:0000256" key="7">
    <source>
        <dbReference type="ARBA" id="ARBA00022490"/>
    </source>
</evidence>
<dbReference type="HOGENOM" id="CLU_053818_1_1_11"/>
<dbReference type="HAMAP" id="MF_00215">
    <property type="entry name" value="Pantothen_kinase_1"/>
    <property type="match status" value="1"/>
</dbReference>
<evidence type="ECO:0000256" key="13">
    <source>
        <dbReference type="ARBA" id="ARBA00032866"/>
    </source>
</evidence>
<dbReference type="SUPFAM" id="SSF52540">
    <property type="entry name" value="P-loop containing nucleoside triphosphate hydrolases"/>
    <property type="match status" value="1"/>
</dbReference>
<dbReference type="InterPro" id="IPR006083">
    <property type="entry name" value="PRK/URK"/>
</dbReference>
<keyword evidence="8 14" id="KW-0808">Transferase</keyword>
<comment type="pathway">
    <text evidence="3 14 15">Cofactor biosynthesis; coenzyme A biosynthesis; CoA from (R)-pantothenate: step 1/5.</text>
</comment>
<evidence type="ECO:0000256" key="2">
    <source>
        <dbReference type="ARBA" id="ARBA00004496"/>
    </source>
</evidence>
<dbReference type="EMBL" id="AGBA01000005">
    <property type="protein sequence ID" value="EGY78835.1"/>
    <property type="molecule type" value="Genomic_DNA"/>
</dbReference>
<dbReference type="NCBIfam" id="TIGR00554">
    <property type="entry name" value="panK_bact"/>
    <property type="match status" value="1"/>
</dbReference>
<keyword evidence="12 14" id="KW-0173">Coenzyme A biosynthesis</keyword>
<keyword evidence="7 14" id="KW-0963">Cytoplasm</keyword>
<sequence length="336" mass="37771">MYSHDEVSTVNLTPPAPADDDNTEPGPFIELSRESWAALADSTEIDIDEATLDRIRGLGDPTSHRDVVEVYRPLTQLIHLYCMHTGALFDASYNFLQLTRHGMRRTPFIIGIAGSVAVGKSTVARLLQELMGRSPRRPVVDLVTTDGFLYPNKILEERGLLSRKGFPESYDRKALLKFVVDVKSGMPEVTAPVYSHVTYDIVPGQQLVVRQPDVLIIEGLNVLQPPRRRSSGTMGLALSDFFDFSVYVDAEETDIIRWYINRFLTLRQTAFTDPDSFFGDYARMPDDEAISVATEIWDTINGPNLVQNVLPTRGRATAILHKGPDHEVRNVWIRKV</sequence>
<dbReference type="PANTHER" id="PTHR10285">
    <property type="entry name" value="URIDINE KINASE"/>
    <property type="match status" value="1"/>
</dbReference>
<evidence type="ECO:0000256" key="11">
    <source>
        <dbReference type="ARBA" id="ARBA00022840"/>
    </source>
</evidence>
<dbReference type="Pfam" id="PF00485">
    <property type="entry name" value="PRK"/>
    <property type="match status" value="1"/>
</dbReference>
<dbReference type="InterPro" id="IPR027417">
    <property type="entry name" value="P-loop_NTPase"/>
</dbReference>
<comment type="subcellular location">
    <subcellularLocation>
        <location evidence="2 14 15">Cytoplasm</location>
    </subcellularLocation>
</comment>
<keyword evidence="9 14" id="KW-0547">Nucleotide-binding</keyword>
<evidence type="ECO:0000256" key="1">
    <source>
        <dbReference type="ARBA" id="ARBA00001206"/>
    </source>
</evidence>
<evidence type="ECO:0000313" key="18">
    <source>
        <dbReference type="EMBL" id="EGY78835.1"/>
    </source>
</evidence>
<evidence type="ECO:0000256" key="8">
    <source>
        <dbReference type="ARBA" id="ARBA00022679"/>
    </source>
</evidence>
<evidence type="ECO:0000256" key="6">
    <source>
        <dbReference type="ARBA" id="ARBA00015080"/>
    </source>
</evidence>